<name>A0ABN6DZP6_9BACT</name>
<evidence type="ECO:0000313" key="2">
    <source>
        <dbReference type="EMBL" id="BCR05573.1"/>
    </source>
</evidence>
<dbReference type="InterPro" id="IPR003961">
    <property type="entry name" value="FN3_dom"/>
</dbReference>
<dbReference type="RefSeq" id="WP_221248990.1">
    <property type="nucleotide sequence ID" value="NZ_AP024355.1"/>
</dbReference>
<sequence>MATVVGKMGKEMDVENSRPAKPLLFSWFFFCFLAIGTPIRAEAANPTTAGTATAVQSTLNAIGVTMPYTGDDNGTSSYTVQYKLSASGSWTTWIAGASNTPSPYVKNITGLVNGSTYDVRVTYLDASDGLSNPGSATQTISNITLASWVDNPGLHNSNRFPGTTKHSGSWGVPGGQYGGFTCQTCHGKNTGNIKQIVKSGLSAPTGTFPAQAAGGSIVLTTTDQQGNPSGIGFGDDSAARDVNFVKVCEACHSVTNYHRYDTSGQSNLTHYNGQDCTKCHQHKDGFKAGCNACHGNPPTQDSDLVYQLDAPDDTGSRTWGEHQKHAVVLGYACNTCHNGWENNGEMPKAGNINIGFNAFGKTTGSYDGRTLGAPQNGKYTAAAGLTLTQTKTSGATTCAFYCHGYQVPQWNPAATAACGACHGKVAGYGDNRDGIPDGSAGVGGRALSGALTGFKVGKHANHLDDSVAATGDPCALCHNGAGYADATHVDGTTNLSMHASAGGSASYATGSPGTCSNLSCHGNAPWDSAATGGCDFCHGGGGQYWPNGSAYPDRSGRHDKHLTALAAKLSITIPGTDAQQKRMCAYCHNDATGVGGSGHNANGGDSTADLGGFNPIWDATDPPSVADAGAAFVSANGGCNSIDCHNNKATGSTTYGWRNSGLSACIMCHVDVTTDSTHVAHTGSAANYGRTIVCTDCHNATTWASSAPGTGHLNGSWTIVNSTYTGTSTTQAKGTCGTNACHQNGLSAAPLRAYTWGTALANDCASCHAAAMASNKHNQHLVSNSLPGTDLDFGTADECRACHNTTTSGTGRASGSAHLNGTRNLAFNATYNYENLAAARAAGAGATTTCSNVRCHSGVTTPQWNSTVTCGSCHNTGGTGPLPGQAGVTRSHPYHANNDSNYTDCDKCHGASGVTVSATYTATGGGGAGKLHQNLVVNLWINGAANRYAGDASPAGVNWAAGAGQADDGTCSSTACHGGKTPQWGVYNDTVSGCRVCHDPTFGSYDGTSNPLPPAVARITAARPHTDPDGTGGTYSAGDCRGCHAGHNQGVAISLPPTSWPLAAGETHVNGNMRTLLGFTGYTGSSISIGGPAAALVDGAARPLVHAAIRGKTTEAEVCWSCHDSLSTPVSEWGYNSDPDGTTWPKTVIASVADGSVSSHNFGWLYSAKTGGVKVSDWTTSGAWIRDGYRSVLDRPVASIHAVSFTDSDHSSSVANNLVAGKVKRGASSGLPNPDTGTPVLESKAAIRCTYCHDVHDTFGPNSKPYVRGSWLSNPYPPDMPPLVGDTYPAANKYTHGTNSTVPVPRLYVSTSKNKGGYFIDQNSGRPTDSQTLPNSAGLCTICHGSSVDSMDYYTGAKLWRPSQVNGHANSTIGGGGASNANARNIFDGRRGATTGFFMALQDSVNVSQWGKNKGPTGQQVKGTAPFGSTFSYQPADGGVPPAKNTGWYGGTEGNSTRGAQYSTWYSGNTTATHTASIGTDGVTTRAHTFTCSKCHSPHAAKLPALLITNCLDQPLGTWTANANSGRGTIGPNGTSTWLPYVKNNCHSKTARDTGWNYLETSQ</sequence>
<dbReference type="InterPro" id="IPR036116">
    <property type="entry name" value="FN3_sf"/>
</dbReference>
<accession>A0ABN6DZP6</accession>
<dbReference type="SUPFAM" id="SSF48695">
    <property type="entry name" value="Multiheme cytochromes"/>
    <property type="match status" value="5"/>
</dbReference>
<evidence type="ECO:0000313" key="3">
    <source>
        <dbReference type="Proteomes" id="UP001319827"/>
    </source>
</evidence>
<reference evidence="2 3" key="2">
    <citation type="journal article" date="2021" name="Int. J. Syst. Evol. Microbiol.">
        <title>Isolation and Polyphasic Characterization of Desulfuromonas versatilis sp. Nov., an Electrogenic Bacteria Capable of Versatile Metabolism Isolated from a Graphene Oxide-Reducing Enrichment Culture.</title>
        <authorList>
            <person name="Xie L."/>
            <person name="Yoshida N."/>
            <person name="Ishii S."/>
            <person name="Meng L."/>
        </authorList>
    </citation>
    <scope>NUCLEOTIDE SEQUENCE [LARGE SCALE GENOMIC DNA]</scope>
    <source>
        <strain evidence="2 3">NIT-T3</strain>
    </source>
</reference>
<dbReference type="NCBIfam" id="TIGR01904">
    <property type="entry name" value="GSu_C4xC__C2xCH"/>
    <property type="match status" value="1"/>
</dbReference>
<organism evidence="2 3">
    <name type="scientific">Desulfuromonas versatilis</name>
    <dbReference type="NCBI Taxonomy" id="2802975"/>
    <lineage>
        <taxon>Bacteria</taxon>
        <taxon>Pseudomonadati</taxon>
        <taxon>Thermodesulfobacteriota</taxon>
        <taxon>Desulfuromonadia</taxon>
        <taxon>Desulfuromonadales</taxon>
        <taxon>Desulfuromonadaceae</taxon>
        <taxon>Desulfuromonas</taxon>
    </lineage>
</organism>
<evidence type="ECO:0000256" key="1">
    <source>
        <dbReference type="ARBA" id="ARBA00022729"/>
    </source>
</evidence>
<dbReference type="PANTHER" id="PTHR35038:SF6">
    <property type="entry name" value="SURFACE LOCALIZED DECAHEME CYTOCHROME C LIPOPROTEIN"/>
    <property type="match status" value="1"/>
</dbReference>
<dbReference type="SUPFAM" id="SSF49265">
    <property type="entry name" value="Fibronectin type III"/>
    <property type="match status" value="1"/>
</dbReference>
<dbReference type="InterPro" id="IPR036280">
    <property type="entry name" value="Multihaem_cyt_sf"/>
</dbReference>
<keyword evidence="1" id="KW-0732">Signal</keyword>
<keyword evidence="3" id="KW-1185">Reference proteome</keyword>
<dbReference type="CDD" id="cd00063">
    <property type="entry name" value="FN3"/>
    <property type="match status" value="1"/>
</dbReference>
<reference evidence="2 3" key="1">
    <citation type="journal article" date="2016" name="C (Basel)">
        <title>Selective Growth of and Electricity Production by Marine Exoelectrogenic Bacteria in Self-Aggregated Hydrogel of Microbially Reduced Graphene Oxide.</title>
        <authorList>
            <person name="Yoshida N."/>
            <person name="Goto Y."/>
            <person name="Miyata Y."/>
        </authorList>
    </citation>
    <scope>NUCLEOTIDE SEQUENCE [LARGE SCALE GENOMIC DNA]</scope>
    <source>
        <strain evidence="2 3">NIT-T3</strain>
    </source>
</reference>
<dbReference type="PANTHER" id="PTHR35038">
    <property type="entry name" value="DISSIMILATORY SULFITE REDUCTASE SIRA"/>
    <property type="match status" value="1"/>
</dbReference>
<proteinExistence type="predicted"/>
<dbReference type="InterPro" id="IPR010176">
    <property type="entry name" value="C4xCH_C2xCH_motif_GEOSU"/>
</dbReference>
<dbReference type="Gene3D" id="3.90.10.10">
    <property type="entry name" value="Cytochrome C3"/>
    <property type="match status" value="1"/>
</dbReference>
<protein>
    <submittedName>
        <fullName evidence="2">C-type cytochrome</fullName>
    </submittedName>
</protein>
<dbReference type="EMBL" id="AP024355">
    <property type="protein sequence ID" value="BCR05573.1"/>
    <property type="molecule type" value="Genomic_DNA"/>
</dbReference>
<gene>
    <name evidence="2" type="ORF">DESUT3_26420</name>
</gene>
<dbReference type="Gene3D" id="1.10.1130.10">
    <property type="entry name" value="Flavocytochrome C3, Chain A"/>
    <property type="match status" value="1"/>
</dbReference>
<dbReference type="Proteomes" id="UP001319827">
    <property type="component" value="Chromosome"/>
</dbReference>
<dbReference type="InterPro" id="IPR051829">
    <property type="entry name" value="Multiheme_Cytochr_ET"/>
</dbReference>